<evidence type="ECO:0008006" key="3">
    <source>
        <dbReference type="Google" id="ProtNLM"/>
    </source>
</evidence>
<organism evidence="1 2">
    <name type="scientific">Paragonimus westermani</name>
    <dbReference type="NCBI Taxonomy" id="34504"/>
    <lineage>
        <taxon>Eukaryota</taxon>
        <taxon>Metazoa</taxon>
        <taxon>Spiralia</taxon>
        <taxon>Lophotrochozoa</taxon>
        <taxon>Platyhelminthes</taxon>
        <taxon>Trematoda</taxon>
        <taxon>Digenea</taxon>
        <taxon>Plagiorchiida</taxon>
        <taxon>Troglotremata</taxon>
        <taxon>Troglotrematidae</taxon>
        <taxon>Paragonimus</taxon>
    </lineage>
</organism>
<dbReference type="Pfam" id="PF01221">
    <property type="entry name" value="Dynein_light"/>
    <property type="match status" value="1"/>
</dbReference>
<reference evidence="1 2" key="1">
    <citation type="journal article" date="2019" name="Gigascience">
        <title>Whole-genome sequence of the oriental lung fluke Paragonimus westermani.</title>
        <authorList>
            <person name="Oey H."/>
            <person name="Zakrzewski M."/>
            <person name="Narain K."/>
            <person name="Devi K.R."/>
            <person name="Agatsuma T."/>
            <person name="Nawaratna S."/>
            <person name="Gobert G.N."/>
            <person name="Jones M.K."/>
            <person name="Ragan M.A."/>
            <person name="McManus D.P."/>
            <person name="Krause L."/>
        </authorList>
    </citation>
    <scope>NUCLEOTIDE SEQUENCE [LARGE SCALE GENOMIC DNA]</scope>
    <source>
        <strain evidence="1 2">IND2009</strain>
    </source>
</reference>
<gene>
    <name evidence="1" type="ORF">DEA37_0009848</name>
</gene>
<dbReference type="SUPFAM" id="SSF47473">
    <property type="entry name" value="EF-hand"/>
    <property type="match status" value="1"/>
</dbReference>
<evidence type="ECO:0000313" key="1">
    <source>
        <dbReference type="EMBL" id="KAA3678110.1"/>
    </source>
</evidence>
<dbReference type="SMART" id="SM01375">
    <property type="entry name" value="Dynein_light"/>
    <property type="match status" value="1"/>
</dbReference>
<dbReference type="AlphaFoldDB" id="A0A5J4NSH8"/>
<protein>
    <recommendedName>
        <fullName evidence="3">Tegument antigen</fullName>
    </recommendedName>
</protein>
<comment type="caution">
    <text evidence="1">The sequence shown here is derived from an EMBL/GenBank/DDBJ whole genome shotgun (WGS) entry which is preliminary data.</text>
</comment>
<dbReference type="Proteomes" id="UP000324629">
    <property type="component" value="Unassembled WGS sequence"/>
</dbReference>
<keyword evidence="2" id="KW-1185">Reference proteome</keyword>
<dbReference type="GO" id="GO:0007017">
    <property type="term" value="P:microtubule-based process"/>
    <property type="evidence" value="ECO:0007669"/>
    <property type="project" value="InterPro"/>
</dbReference>
<dbReference type="EMBL" id="QNGE01001218">
    <property type="protein sequence ID" value="KAA3678110.1"/>
    <property type="molecule type" value="Genomic_DNA"/>
</dbReference>
<dbReference type="InterPro" id="IPR001372">
    <property type="entry name" value="Dynein_light_chain_typ-1/2"/>
</dbReference>
<name>A0A5J4NSH8_9TREM</name>
<dbReference type="GO" id="GO:0030286">
    <property type="term" value="C:dynein complex"/>
    <property type="evidence" value="ECO:0007669"/>
    <property type="project" value="InterPro"/>
</dbReference>
<dbReference type="Gene3D" id="3.30.740.10">
    <property type="entry name" value="Protein Inhibitor Of Neuronal Nitric Oxide Synthase"/>
    <property type="match status" value="1"/>
</dbReference>
<dbReference type="InterPro" id="IPR037177">
    <property type="entry name" value="DLC_sf"/>
</dbReference>
<sequence length="193" mass="22392">MASDLTKRLHTLDYADFEEIDTDYDETITMQDLEMFAKKNQLDPLITKRWTTLFDKERAGKITLRRFCEVLGLRPEDALSKRRGTIADFSELFKLGSDVTVHASDMPMGQQINISNETRSLLKKEPELSATDLAKKLKIFLDSEYGRAWNVVITDGSFWMNFTHDVQASFQFGLCKKNFLVWRTTEDPNVEHR</sequence>
<dbReference type="SUPFAM" id="SSF54648">
    <property type="entry name" value="DLC"/>
    <property type="match status" value="1"/>
</dbReference>
<dbReference type="InterPro" id="IPR011992">
    <property type="entry name" value="EF-hand-dom_pair"/>
</dbReference>
<accession>A0A5J4NSH8</accession>
<dbReference type="Gene3D" id="1.10.238.10">
    <property type="entry name" value="EF-hand"/>
    <property type="match status" value="1"/>
</dbReference>
<dbReference type="CDD" id="cd21454">
    <property type="entry name" value="DLC-like_TAL"/>
    <property type="match status" value="1"/>
</dbReference>
<evidence type="ECO:0000313" key="2">
    <source>
        <dbReference type="Proteomes" id="UP000324629"/>
    </source>
</evidence>
<proteinExistence type="predicted"/>